<dbReference type="Gene3D" id="3.40.630.30">
    <property type="match status" value="1"/>
</dbReference>
<dbReference type="GO" id="GO:0004402">
    <property type="term" value="F:histone acetyltransferase activity"/>
    <property type="evidence" value="ECO:0007669"/>
    <property type="project" value="InterPro"/>
</dbReference>
<dbReference type="PANTHER" id="PTHR12046">
    <property type="entry name" value="HISTONE ACETYLTRANSFERASE TYPE B CATALYTIC SUBUNIT"/>
    <property type="match status" value="1"/>
</dbReference>
<reference evidence="9" key="1">
    <citation type="submission" date="2021-01" db="EMBL/GenBank/DDBJ databases">
        <authorList>
            <person name="Corre E."/>
            <person name="Pelletier E."/>
            <person name="Niang G."/>
            <person name="Scheremetjew M."/>
            <person name="Finn R."/>
            <person name="Kale V."/>
            <person name="Holt S."/>
            <person name="Cochrane G."/>
            <person name="Meng A."/>
            <person name="Brown T."/>
            <person name="Cohen L."/>
        </authorList>
    </citation>
    <scope>NUCLEOTIDE SEQUENCE</scope>
    <source>
        <strain evidence="9">CCMP1320</strain>
    </source>
</reference>
<dbReference type="Gene3D" id="3.90.360.10">
    <property type="entry name" value="Histone acetyl transferase 1 (HAT1), N-terminal domain"/>
    <property type="match status" value="1"/>
</dbReference>
<dbReference type="InterPro" id="IPR019467">
    <property type="entry name" value="Hat1_N"/>
</dbReference>
<feature type="region of interest" description="Disordered" evidence="6">
    <location>
        <begin position="1"/>
        <end position="30"/>
    </location>
</feature>
<evidence type="ECO:0000256" key="2">
    <source>
        <dbReference type="ARBA" id="ARBA00013184"/>
    </source>
</evidence>
<feature type="domain" description="Histone acetyl transferase HAT1 N-terminal" evidence="8">
    <location>
        <begin position="32"/>
        <end position="196"/>
    </location>
</feature>
<proteinExistence type="inferred from homology"/>
<dbReference type="CDD" id="cd04301">
    <property type="entry name" value="NAT_SF"/>
    <property type="match status" value="1"/>
</dbReference>
<accession>A0A7S3QP87</accession>
<dbReference type="InterPro" id="IPR037113">
    <property type="entry name" value="Hat1_N_sf"/>
</dbReference>
<dbReference type="EMBL" id="HBIP01007513">
    <property type="protein sequence ID" value="CAE0488934.1"/>
    <property type="molecule type" value="Transcribed_RNA"/>
</dbReference>
<organism evidence="9">
    <name type="scientific">Dunaliella tertiolecta</name>
    <name type="common">Green alga</name>
    <dbReference type="NCBI Taxonomy" id="3047"/>
    <lineage>
        <taxon>Eukaryota</taxon>
        <taxon>Viridiplantae</taxon>
        <taxon>Chlorophyta</taxon>
        <taxon>core chlorophytes</taxon>
        <taxon>Chlorophyceae</taxon>
        <taxon>CS clade</taxon>
        <taxon>Chlamydomonadales</taxon>
        <taxon>Dunaliellaceae</taxon>
        <taxon>Dunaliella</taxon>
    </lineage>
</organism>
<evidence type="ECO:0000256" key="3">
    <source>
        <dbReference type="ARBA" id="ARBA00022679"/>
    </source>
</evidence>
<dbReference type="InterPro" id="IPR017380">
    <property type="entry name" value="Hist_AcTrfase_B-typ_cat-su"/>
</dbReference>
<dbReference type="GO" id="GO:0005634">
    <property type="term" value="C:nucleus"/>
    <property type="evidence" value="ECO:0007669"/>
    <property type="project" value="InterPro"/>
</dbReference>
<dbReference type="InterPro" id="IPR000182">
    <property type="entry name" value="GNAT_dom"/>
</dbReference>
<dbReference type="SUPFAM" id="SSF55729">
    <property type="entry name" value="Acyl-CoA N-acyltransferases (Nat)"/>
    <property type="match status" value="1"/>
</dbReference>
<keyword evidence="4" id="KW-0012">Acyltransferase</keyword>
<dbReference type="Pfam" id="PF10394">
    <property type="entry name" value="Hat1_N"/>
    <property type="match status" value="1"/>
</dbReference>
<evidence type="ECO:0000259" key="8">
    <source>
        <dbReference type="Pfam" id="PF10394"/>
    </source>
</evidence>
<dbReference type="EC" id="2.3.1.48" evidence="2"/>
<evidence type="ECO:0000256" key="5">
    <source>
        <dbReference type="ARBA" id="ARBA00048017"/>
    </source>
</evidence>
<evidence type="ECO:0000256" key="1">
    <source>
        <dbReference type="ARBA" id="ARBA00010543"/>
    </source>
</evidence>
<name>A0A7S3QP87_DUNTE</name>
<feature type="domain" description="N-acetyltransferase" evidence="7">
    <location>
        <begin position="217"/>
        <end position="286"/>
    </location>
</feature>
<comment type="catalytic activity">
    <reaction evidence="5">
        <text>L-lysyl-[protein] + acetyl-CoA = N(6)-acetyl-L-lysyl-[protein] + CoA + H(+)</text>
        <dbReference type="Rhea" id="RHEA:45948"/>
        <dbReference type="Rhea" id="RHEA-COMP:9752"/>
        <dbReference type="Rhea" id="RHEA-COMP:10731"/>
        <dbReference type="ChEBI" id="CHEBI:15378"/>
        <dbReference type="ChEBI" id="CHEBI:29969"/>
        <dbReference type="ChEBI" id="CHEBI:57287"/>
        <dbReference type="ChEBI" id="CHEBI:57288"/>
        <dbReference type="ChEBI" id="CHEBI:61930"/>
        <dbReference type="EC" id="2.3.1.48"/>
    </reaction>
</comment>
<evidence type="ECO:0000313" key="9">
    <source>
        <dbReference type="EMBL" id="CAE0488934.1"/>
    </source>
</evidence>
<dbReference type="GO" id="GO:0000781">
    <property type="term" value="C:chromosome, telomeric region"/>
    <property type="evidence" value="ECO:0007669"/>
    <property type="project" value="GOC"/>
</dbReference>
<dbReference type="AlphaFoldDB" id="A0A7S3QP87"/>
<feature type="compositionally biased region" description="Low complexity" evidence="6">
    <location>
        <begin position="317"/>
        <end position="352"/>
    </location>
</feature>
<evidence type="ECO:0000256" key="6">
    <source>
        <dbReference type="SAM" id="MobiDB-lite"/>
    </source>
</evidence>
<feature type="region of interest" description="Disordered" evidence="6">
    <location>
        <begin position="317"/>
        <end position="353"/>
    </location>
</feature>
<comment type="similarity">
    <text evidence="1">Belongs to the HAT1 family.</text>
</comment>
<sequence length="513" mass="57876">MSFEHVSKKPKLTGEQQAGVAEQPGSNLWDHDPQEVVRFRLIESMNPQEMEEEIAAGGIEFDAEFFHQHFGQDDEGETQIKGYKDLRINLWMSAQTYHTWLDIQYSQRKKGADKLEKVFKEGFPLGYVKSKADFIQAVTSAVPSWPDLCTLGENMATIPLKGDAKVYIKRFNLADCPKPVQELHGRFEPLLLFYIDGAQIIEKGDPKWDVLMLIQPTPKGNQLLGLTTMYNFWAYPDNIRLRLSQILVLPPYQDAGLGKRMLQVTYDIARARSCIDLTIEDPTPNLQRVREKLEVEQLLSTPWAAHMAAECAQAMVEGRPPSYNGGNNSNGSAASTAPQQQQQQQQPRQQQPYEAPQMYGAPLAFVARAQQDLKLYRREARLVWESLLFMQPGLWQSSRGRNSLEALVAARLEETNFSHCAQAAERKRLVQTNKEDERCFIVMRVKDATQAVESSNKGGEAGQSAHGRLNVVTVSAEEKAAKMGEMVEERMEQMAALKRLVERGVRAAKGAHL</sequence>
<dbReference type="Pfam" id="PF00583">
    <property type="entry name" value="Acetyltransf_1"/>
    <property type="match status" value="1"/>
</dbReference>
<dbReference type="InterPro" id="IPR016181">
    <property type="entry name" value="Acyl_CoA_acyltransferase"/>
</dbReference>
<evidence type="ECO:0000256" key="4">
    <source>
        <dbReference type="ARBA" id="ARBA00023315"/>
    </source>
</evidence>
<keyword evidence="3" id="KW-0808">Transferase</keyword>
<gene>
    <name evidence="9" type="ORF">DTER00134_LOCUS4004</name>
</gene>
<dbReference type="GO" id="GO:0031509">
    <property type="term" value="P:subtelomeric heterochromatin formation"/>
    <property type="evidence" value="ECO:0007669"/>
    <property type="project" value="InterPro"/>
</dbReference>
<evidence type="ECO:0000259" key="7">
    <source>
        <dbReference type="Pfam" id="PF00583"/>
    </source>
</evidence>
<protein>
    <recommendedName>
        <fullName evidence="2">histone acetyltransferase</fullName>
        <ecNumber evidence="2">2.3.1.48</ecNumber>
    </recommendedName>
</protein>